<accession>L5K2A2</accession>
<organism evidence="2 3">
    <name type="scientific">Pteropus alecto</name>
    <name type="common">Black flying fox</name>
    <dbReference type="NCBI Taxonomy" id="9402"/>
    <lineage>
        <taxon>Eukaryota</taxon>
        <taxon>Metazoa</taxon>
        <taxon>Chordata</taxon>
        <taxon>Craniata</taxon>
        <taxon>Vertebrata</taxon>
        <taxon>Euteleostomi</taxon>
        <taxon>Mammalia</taxon>
        <taxon>Eutheria</taxon>
        <taxon>Laurasiatheria</taxon>
        <taxon>Chiroptera</taxon>
        <taxon>Yinpterochiroptera</taxon>
        <taxon>Pteropodoidea</taxon>
        <taxon>Pteropodidae</taxon>
        <taxon>Pteropodinae</taxon>
        <taxon>Pteropus</taxon>
    </lineage>
</organism>
<evidence type="ECO:0000313" key="3">
    <source>
        <dbReference type="Proteomes" id="UP000010552"/>
    </source>
</evidence>
<dbReference type="Proteomes" id="UP000010552">
    <property type="component" value="Unassembled WGS sequence"/>
</dbReference>
<feature type="compositionally biased region" description="Polar residues" evidence="1">
    <location>
        <begin position="35"/>
        <end position="44"/>
    </location>
</feature>
<sequence length="85" mass="9274">MELRLRREETPTGVSLESDAVRRGQQQDDERAVETRSSPSATLSRLSEAAVSEALFSQEKDTWKAWISLIEAPTAASKGSLGLAL</sequence>
<feature type="region of interest" description="Disordered" evidence="1">
    <location>
        <begin position="1"/>
        <end position="44"/>
    </location>
</feature>
<protein>
    <submittedName>
        <fullName evidence="2">Uncharacterized protein</fullName>
    </submittedName>
</protein>
<evidence type="ECO:0000256" key="1">
    <source>
        <dbReference type="SAM" id="MobiDB-lite"/>
    </source>
</evidence>
<gene>
    <name evidence="2" type="ORF">PAL_GLEAN10017317</name>
</gene>
<name>L5K2A2_PTEAL</name>
<feature type="compositionally biased region" description="Basic and acidic residues" evidence="1">
    <location>
        <begin position="1"/>
        <end position="10"/>
    </location>
</feature>
<reference evidence="3" key="1">
    <citation type="journal article" date="2013" name="Science">
        <title>Comparative analysis of bat genomes provides insight into the evolution of flight and immunity.</title>
        <authorList>
            <person name="Zhang G."/>
            <person name="Cowled C."/>
            <person name="Shi Z."/>
            <person name="Huang Z."/>
            <person name="Bishop-Lilly K.A."/>
            <person name="Fang X."/>
            <person name="Wynne J.W."/>
            <person name="Xiong Z."/>
            <person name="Baker M.L."/>
            <person name="Zhao W."/>
            <person name="Tachedjian M."/>
            <person name="Zhu Y."/>
            <person name="Zhou P."/>
            <person name="Jiang X."/>
            <person name="Ng J."/>
            <person name="Yang L."/>
            <person name="Wu L."/>
            <person name="Xiao J."/>
            <person name="Feng Y."/>
            <person name="Chen Y."/>
            <person name="Sun X."/>
            <person name="Zhang Y."/>
            <person name="Marsh G.A."/>
            <person name="Crameri G."/>
            <person name="Broder C.C."/>
            <person name="Frey K.G."/>
            <person name="Wang L.F."/>
            <person name="Wang J."/>
        </authorList>
    </citation>
    <scope>NUCLEOTIDE SEQUENCE [LARGE SCALE GENOMIC DNA]</scope>
</reference>
<dbReference type="EMBL" id="KB031037">
    <property type="protein sequence ID" value="ELK05834.1"/>
    <property type="molecule type" value="Genomic_DNA"/>
</dbReference>
<dbReference type="InParanoid" id="L5K2A2"/>
<dbReference type="AlphaFoldDB" id="L5K2A2"/>
<feature type="compositionally biased region" description="Basic and acidic residues" evidence="1">
    <location>
        <begin position="19"/>
        <end position="34"/>
    </location>
</feature>
<proteinExistence type="predicted"/>
<keyword evidence="3" id="KW-1185">Reference proteome</keyword>
<evidence type="ECO:0000313" key="2">
    <source>
        <dbReference type="EMBL" id="ELK05834.1"/>
    </source>
</evidence>